<dbReference type="PANTHER" id="PTHR11908:SF153">
    <property type="entry name" value="DEHYDROGENASE"/>
    <property type="match status" value="1"/>
</dbReference>
<dbReference type="SUPFAM" id="SSF54665">
    <property type="entry name" value="CO dehydrogenase molybdoprotein N-domain-like"/>
    <property type="match status" value="2"/>
</dbReference>
<comment type="caution">
    <text evidence="3">The sequence shown here is derived from an EMBL/GenBank/DDBJ whole genome shotgun (WGS) entry which is preliminary data.</text>
</comment>
<dbReference type="SUPFAM" id="SSF56003">
    <property type="entry name" value="Molybdenum cofactor-binding domain"/>
    <property type="match status" value="1"/>
</dbReference>
<accession>A0ABV7AH50</accession>
<dbReference type="InterPro" id="IPR036856">
    <property type="entry name" value="Ald_Oxase/Xan_DH_a/b_sf"/>
</dbReference>
<dbReference type="Gene3D" id="3.30.365.10">
    <property type="entry name" value="Aldehyde oxidase/xanthine dehydrogenase, molybdopterin binding domain"/>
    <property type="match status" value="4"/>
</dbReference>
<dbReference type="RefSeq" id="WP_377833225.1">
    <property type="nucleotide sequence ID" value="NZ_JBHRSK010000007.1"/>
</dbReference>
<dbReference type="SMART" id="SM01008">
    <property type="entry name" value="Ald_Xan_dh_C"/>
    <property type="match status" value="1"/>
</dbReference>
<dbReference type="InterPro" id="IPR037165">
    <property type="entry name" value="AldOxase/xan_DH_Mopterin-bd_sf"/>
</dbReference>
<dbReference type="InterPro" id="IPR008274">
    <property type="entry name" value="AldOxase/xan_DH_MoCoBD1"/>
</dbReference>
<reference evidence="4" key="1">
    <citation type="journal article" date="2019" name="Int. J. Syst. Evol. Microbiol.">
        <title>The Global Catalogue of Microorganisms (GCM) 10K type strain sequencing project: providing services to taxonomists for standard genome sequencing and annotation.</title>
        <authorList>
            <consortium name="The Broad Institute Genomics Platform"/>
            <consortium name="The Broad Institute Genome Sequencing Center for Infectious Disease"/>
            <person name="Wu L."/>
            <person name="Ma J."/>
        </authorList>
    </citation>
    <scope>NUCLEOTIDE SEQUENCE [LARGE SCALE GENOMIC DNA]</scope>
    <source>
        <strain evidence="4">KCTC 62192</strain>
    </source>
</reference>
<dbReference type="Pfam" id="PF02738">
    <property type="entry name" value="MoCoBD_1"/>
    <property type="match status" value="1"/>
</dbReference>
<evidence type="ECO:0000256" key="1">
    <source>
        <dbReference type="SAM" id="MobiDB-lite"/>
    </source>
</evidence>
<dbReference type="Proteomes" id="UP001595443">
    <property type="component" value="Unassembled WGS sequence"/>
</dbReference>
<keyword evidence="4" id="KW-1185">Reference proteome</keyword>
<protein>
    <submittedName>
        <fullName evidence="3">Xanthine dehydrogenase family protein molybdopterin-binding subunit</fullName>
    </submittedName>
</protein>
<evidence type="ECO:0000259" key="2">
    <source>
        <dbReference type="SMART" id="SM01008"/>
    </source>
</evidence>
<proteinExistence type="predicted"/>
<dbReference type="EMBL" id="JBHRSK010000007">
    <property type="protein sequence ID" value="MFC2968525.1"/>
    <property type="molecule type" value="Genomic_DNA"/>
</dbReference>
<gene>
    <name evidence="3" type="ORF">ACFOES_10500</name>
</gene>
<feature type="domain" description="Aldehyde oxidase/xanthine dehydrogenase a/b hammerhead" evidence="2">
    <location>
        <begin position="33"/>
        <end position="196"/>
    </location>
</feature>
<dbReference type="InterPro" id="IPR000674">
    <property type="entry name" value="Ald_Oxase/Xan_DH_a/b"/>
</dbReference>
<name>A0ABV7AH50_9RHOB</name>
<dbReference type="Pfam" id="PF20256">
    <property type="entry name" value="MoCoBD_2"/>
    <property type="match status" value="1"/>
</dbReference>
<dbReference type="InterPro" id="IPR016208">
    <property type="entry name" value="Ald_Oxase/xanthine_DH-like"/>
</dbReference>
<evidence type="ECO:0000313" key="4">
    <source>
        <dbReference type="Proteomes" id="UP001595443"/>
    </source>
</evidence>
<dbReference type="InterPro" id="IPR046867">
    <property type="entry name" value="AldOxase/xan_DH_MoCoBD2"/>
</dbReference>
<evidence type="ECO:0000313" key="3">
    <source>
        <dbReference type="EMBL" id="MFC2968525.1"/>
    </source>
</evidence>
<feature type="region of interest" description="Disordered" evidence="1">
    <location>
        <begin position="1"/>
        <end position="24"/>
    </location>
</feature>
<dbReference type="PANTHER" id="PTHR11908">
    <property type="entry name" value="XANTHINE DEHYDROGENASE"/>
    <property type="match status" value="1"/>
</dbReference>
<organism evidence="3 4">
    <name type="scientific">Acidimangrovimonas pyrenivorans</name>
    <dbReference type="NCBI Taxonomy" id="2030798"/>
    <lineage>
        <taxon>Bacteria</taxon>
        <taxon>Pseudomonadati</taxon>
        <taxon>Pseudomonadota</taxon>
        <taxon>Alphaproteobacteria</taxon>
        <taxon>Rhodobacterales</taxon>
        <taxon>Paracoccaceae</taxon>
        <taxon>Acidimangrovimonas</taxon>
    </lineage>
</organism>
<sequence>MPDVTPLPAALPQRMGSNAGQPLTRQDGLLKVTGRATYAADNHPEGLLHAVYVPATIARGRVTRLDVAAAKAHPGVVEVLTPANRPPLAQDPDDKPSMFSIRVEVLTPANRPPLAQDPDDKPSMFSIRVEVLTPANRPPLAQDPDDKPSMFSIRVEVLQDDSVRYAGQPIALVVAETLEAASEGARLLAPRYEAEPPRTGIELEPYEIGGVGFGMPPKIEKGDVAAGLSAAAQRVETVCDTPAQYHNAMEPHALVAQWDGDRLTLDMPNQAPVLASAGFANWFGIPAENVLIRCPFLGGGFGSKAVINGPQILTALAARTLGRPVKLALTRRQMFGPVGHRGQTRQWLKLGLDGTGKLTALSHHTRAVTASFDEFIEGASAPSRMTYASPAISTTHDGVRNDVGMPGAMRAPGEASGSAALEVAMDIAAEAADMDPLDFRLANYAETDPMSGLPYSSKALRECYAEGARAFGWAGRPRTARQMRDDAGMLVGWGMGTATFPCPMFAAEARATLRADGTALVETSLIDMGQGAWTAFAQIAADALGLDVAQVVLRGGASDLPDAGVAGGSGHTATAGLAIENAGGDTIRQLAEIAAADPNSPLHGTGNEGVVARGGRLYAAGDDSRSESYAEILARAGREALSGQGKGGRDPAAAQAHAMQSHGAVFAEVKVDPELGQIRVSRLVGAFAAGRIINPRMAESQLLGGMIWGASFALHEGAETDPRSGRILNADFGEYHVPVNADIPSARVLLIHEDDPHVNPLGVKGVGEIGISGTAGAIANAIWHATGVRVRRYPVRLEELAGLS</sequence>
<dbReference type="Gene3D" id="3.90.1170.50">
    <property type="entry name" value="Aldehyde oxidase/xanthine dehydrogenase, a/b hammerhead"/>
    <property type="match status" value="1"/>
</dbReference>
<feature type="compositionally biased region" description="Polar residues" evidence="1">
    <location>
        <begin position="15"/>
        <end position="24"/>
    </location>
</feature>